<dbReference type="Proteomes" id="UP000288805">
    <property type="component" value="Unassembled WGS sequence"/>
</dbReference>
<evidence type="ECO:0008006" key="4">
    <source>
        <dbReference type="Google" id="ProtNLM"/>
    </source>
</evidence>
<feature type="compositionally biased region" description="Low complexity" evidence="1">
    <location>
        <begin position="35"/>
        <end position="45"/>
    </location>
</feature>
<feature type="region of interest" description="Disordered" evidence="1">
    <location>
        <begin position="21"/>
        <end position="45"/>
    </location>
</feature>
<reference evidence="2 3" key="1">
    <citation type="journal article" date="2018" name="PLoS Genet.">
        <title>Population sequencing reveals clonal diversity and ancestral inbreeding in the grapevine cultivar Chardonnay.</title>
        <authorList>
            <person name="Roach M.J."/>
            <person name="Johnson D.L."/>
            <person name="Bohlmann J."/>
            <person name="van Vuuren H.J."/>
            <person name="Jones S.J."/>
            <person name="Pretorius I.S."/>
            <person name="Schmidt S.A."/>
            <person name="Borneman A.R."/>
        </authorList>
    </citation>
    <scope>NUCLEOTIDE SEQUENCE [LARGE SCALE GENOMIC DNA]</scope>
    <source>
        <strain evidence="3">cv. Chardonnay</strain>
        <tissue evidence="2">Leaf</tissue>
    </source>
</reference>
<accession>A0A438HFQ5</accession>
<proteinExistence type="predicted"/>
<evidence type="ECO:0000313" key="2">
    <source>
        <dbReference type="EMBL" id="RVW83301.1"/>
    </source>
</evidence>
<sequence length="63" mass="7131">MVSEANIWPKSERYRHLPEREMAEKGSEVGEKLVTSSNPSSTENPTIQITALKLNGENFLQWA</sequence>
<dbReference type="EMBL" id="QGNW01000230">
    <property type="protein sequence ID" value="RVW83301.1"/>
    <property type="molecule type" value="Genomic_DNA"/>
</dbReference>
<evidence type="ECO:0000313" key="3">
    <source>
        <dbReference type="Proteomes" id="UP000288805"/>
    </source>
</evidence>
<protein>
    <recommendedName>
        <fullName evidence="4">Retrotransposon Copia-like N-terminal domain-containing protein</fullName>
    </recommendedName>
</protein>
<evidence type="ECO:0000256" key="1">
    <source>
        <dbReference type="SAM" id="MobiDB-lite"/>
    </source>
</evidence>
<feature type="compositionally biased region" description="Basic and acidic residues" evidence="1">
    <location>
        <begin position="21"/>
        <end position="31"/>
    </location>
</feature>
<comment type="caution">
    <text evidence="2">The sequence shown here is derived from an EMBL/GenBank/DDBJ whole genome shotgun (WGS) entry which is preliminary data.</text>
</comment>
<name>A0A438HFQ5_VITVI</name>
<organism evidence="2 3">
    <name type="scientific">Vitis vinifera</name>
    <name type="common">Grape</name>
    <dbReference type="NCBI Taxonomy" id="29760"/>
    <lineage>
        <taxon>Eukaryota</taxon>
        <taxon>Viridiplantae</taxon>
        <taxon>Streptophyta</taxon>
        <taxon>Embryophyta</taxon>
        <taxon>Tracheophyta</taxon>
        <taxon>Spermatophyta</taxon>
        <taxon>Magnoliopsida</taxon>
        <taxon>eudicotyledons</taxon>
        <taxon>Gunneridae</taxon>
        <taxon>Pentapetalae</taxon>
        <taxon>rosids</taxon>
        <taxon>Vitales</taxon>
        <taxon>Vitaceae</taxon>
        <taxon>Viteae</taxon>
        <taxon>Vitis</taxon>
    </lineage>
</organism>
<gene>
    <name evidence="2" type="ORF">CK203_039646</name>
</gene>
<dbReference type="AlphaFoldDB" id="A0A438HFQ5"/>